<evidence type="ECO:0000256" key="6">
    <source>
        <dbReference type="ARBA" id="ARBA00023134"/>
    </source>
</evidence>
<dbReference type="Pfam" id="PF16360">
    <property type="entry name" value="GTP-bdg_M"/>
    <property type="match status" value="1"/>
</dbReference>
<dbReference type="FunFam" id="3.40.50.11060:FF:000001">
    <property type="entry name" value="GTPase HflX"/>
    <property type="match status" value="1"/>
</dbReference>
<evidence type="ECO:0000256" key="4">
    <source>
        <dbReference type="ARBA" id="ARBA00022741"/>
    </source>
</evidence>
<dbReference type="GO" id="GO:0005737">
    <property type="term" value="C:cytoplasm"/>
    <property type="evidence" value="ECO:0007669"/>
    <property type="project" value="UniProtKB-SubCell"/>
</dbReference>
<evidence type="ECO:0000259" key="8">
    <source>
        <dbReference type="Pfam" id="PF13167"/>
    </source>
</evidence>
<name>A0A166IM96_9MICO</name>
<feature type="domain" description="GTPase HflX N-terminal" evidence="8">
    <location>
        <begin position="106"/>
        <end position="193"/>
    </location>
</feature>
<keyword evidence="11" id="KW-1185">Reference proteome</keyword>
<dbReference type="Pfam" id="PF13167">
    <property type="entry name" value="GTP-bdg_N"/>
    <property type="match status" value="1"/>
</dbReference>
<organism evidence="10 11">
    <name type="scientific">Rathayibacter tanaceti</name>
    <dbReference type="NCBI Taxonomy" id="1671680"/>
    <lineage>
        <taxon>Bacteria</taxon>
        <taxon>Bacillati</taxon>
        <taxon>Actinomycetota</taxon>
        <taxon>Actinomycetes</taxon>
        <taxon>Micrococcales</taxon>
        <taxon>Microbacteriaceae</taxon>
        <taxon>Rathayibacter</taxon>
    </lineage>
</organism>
<dbReference type="InterPro" id="IPR025121">
    <property type="entry name" value="GTPase_HflX_N"/>
</dbReference>
<dbReference type="GO" id="GO:0046872">
    <property type="term" value="F:metal ion binding"/>
    <property type="evidence" value="ECO:0007669"/>
    <property type="project" value="UniProtKB-KW"/>
</dbReference>
<dbReference type="PATRIC" id="fig|1671680.3.peg.256"/>
<gene>
    <name evidence="10" type="primary">hflX_2</name>
    <name evidence="10" type="ORF">ACH61_00241</name>
</gene>
<dbReference type="PANTHER" id="PTHR10229:SF0">
    <property type="entry name" value="GTP-BINDING PROTEIN 6-RELATED"/>
    <property type="match status" value="1"/>
</dbReference>
<keyword evidence="3" id="KW-0479">Metal-binding</keyword>
<dbReference type="EMBL" id="LIIN01000004">
    <property type="protein sequence ID" value="KZX22611.1"/>
    <property type="molecule type" value="Genomic_DNA"/>
</dbReference>
<comment type="subcellular location">
    <subcellularLocation>
        <location evidence="1">Cytoplasm</location>
    </subcellularLocation>
</comment>
<keyword evidence="4" id="KW-0547">Nucleotide-binding</keyword>
<keyword evidence="6" id="KW-0342">GTP-binding</keyword>
<evidence type="ECO:0000259" key="9">
    <source>
        <dbReference type="Pfam" id="PF16360"/>
    </source>
</evidence>
<evidence type="ECO:0000256" key="1">
    <source>
        <dbReference type="ARBA" id="ARBA00004496"/>
    </source>
</evidence>
<evidence type="ECO:0000313" key="10">
    <source>
        <dbReference type="EMBL" id="KZX22611.1"/>
    </source>
</evidence>
<dbReference type="InterPro" id="IPR042108">
    <property type="entry name" value="GTPase_HflX_N_sf"/>
</dbReference>
<evidence type="ECO:0000256" key="3">
    <source>
        <dbReference type="ARBA" id="ARBA00022723"/>
    </source>
</evidence>
<dbReference type="AlphaFoldDB" id="A0A166IM96"/>
<feature type="region of interest" description="Disordered" evidence="7">
    <location>
        <begin position="238"/>
        <end position="269"/>
    </location>
</feature>
<dbReference type="GO" id="GO:0005525">
    <property type="term" value="F:GTP binding"/>
    <property type="evidence" value="ECO:0007669"/>
    <property type="project" value="UniProtKB-KW"/>
</dbReference>
<dbReference type="GO" id="GO:0043022">
    <property type="term" value="F:ribosome binding"/>
    <property type="evidence" value="ECO:0007669"/>
    <property type="project" value="TreeGrafter"/>
</dbReference>
<comment type="caution">
    <text evidence="10">The sequence shown here is derived from an EMBL/GenBank/DDBJ whole genome shotgun (WGS) entry which is preliminary data.</text>
</comment>
<protein>
    <submittedName>
        <fullName evidence="10">GTPase HflX</fullName>
    </submittedName>
</protein>
<dbReference type="Proteomes" id="UP000076717">
    <property type="component" value="Unassembled WGS sequence"/>
</dbReference>
<dbReference type="PANTHER" id="PTHR10229">
    <property type="entry name" value="GTP-BINDING PROTEIN HFLX"/>
    <property type="match status" value="1"/>
</dbReference>
<dbReference type="Gene3D" id="3.40.50.11060">
    <property type="entry name" value="GTPase HflX, N-terminal domain"/>
    <property type="match status" value="1"/>
</dbReference>
<feature type="compositionally biased region" description="Low complexity" evidence="7">
    <location>
        <begin position="246"/>
        <end position="261"/>
    </location>
</feature>
<proteinExistence type="predicted"/>
<feature type="domain" description="GTP-binding protein middle" evidence="9">
    <location>
        <begin position="196"/>
        <end position="232"/>
    </location>
</feature>
<evidence type="ECO:0000256" key="7">
    <source>
        <dbReference type="SAM" id="MobiDB-lite"/>
    </source>
</evidence>
<evidence type="ECO:0000256" key="2">
    <source>
        <dbReference type="ARBA" id="ARBA00022490"/>
    </source>
</evidence>
<dbReference type="Gene3D" id="6.10.250.2860">
    <property type="match status" value="1"/>
</dbReference>
<accession>A0A166IM96</accession>
<sequence length="269" mass="28906">MTEDLNETGTTEGVDVVSRVLANAQSRSAGYSRFVAGGAQALQSTGQEGENSDGEQFDRDDRQALRRVAGLSTELEDVTEVEYRQLRLENVVLIGVYSQNSLEDAENSLHELAALAETAGATVLDGLLQRRPHPDPSTYLGKGKAQELAALVAALGADTVVADTELAPSQRRALEDVVKVKVIDRTAVILDIFSQHAKSREGKAQVELAQLEYLLPRLRGWGESMSRQAGGQVAPAQAWARAVPVRPRSSSTAAGSTRAWRGCASRSPR</sequence>
<keyword evidence="2" id="KW-0963">Cytoplasm</keyword>
<dbReference type="InterPro" id="IPR016496">
    <property type="entry name" value="GTPase_HflX"/>
</dbReference>
<reference evidence="10 11" key="1">
    <citation type="submission" date="2015-08" db="EMBL/GenBank/DDBJ databases">
        <title>Draft Genome Sequence of Rathayibacter sp. Strain VKM Ac-2596 Isolated from Leaf Gall Induced by Plant-Parasitic Nematodes.</title>
        <authorList>
            <person name="Vasilenko O.V."/>
            <person name="Starodumova I.P."/>
            <person name="Tarlachkov S.V."/>
            <person name="Dorofeeva L.V."/>
            <person name="Evtushenko L.I."/>
        </authorList>
    </citation>
    <scope>NUCLEOTIDE SEQUENCE [LARGE SCALE GENOMIC DNA]</scope>
    <source>
        <strain evidence="10 11">VKM Ac-2596</strain>
    </source>
</reference>
<dbReference type="InterPro" id="IPR032305">
    <property type="entry name" value="GTP-bd_M"/>
</dbReference>
<keyword evidence="5" id="KW-0460">Magnesium</keyword>
<evidence type="ECO:0000256" key="5">
    <source>
        <dbReference type="ARBA" id="ARBA00022842"/>
    </source>
</evidence>
<evidence type="ECO:0000313" key="11">
    <source>
        <dbReference type="Proteomes" id="UP000076717"/>
    </source>
</evidence>